<dbReference type="Pfam" id="PF00106">
    <property type="entry name" value="adh_short"/>
    <property type="match status" value="1"/>
</dbReference>
<evidence type="ECO:0000313" key="3">
    <source>
        <dbReference type="EMBL" id="CUS52842.1"/>
    </source>
</evidence>
<dbReference type="PRINTS" id="PR00081">
    <property type="entry name" value="GDHRDH"/>
</dbReference>
<reference evidence="3" key="1">
    <citation type="submission" date="2015-10" db="EMBL/GenBank/DDBJ databases">
        <authorList>
            <person name="Gilbert D.G."/>
        </authorList>
    </citation>
    <scope>NUCLEOTIDE SEQUENCE</scope>
</reference>
<dbReference type="Gene3D" id="3.40.50.720">
    <property type="entry name" value="NAD(P)-binding Rossmann-like Domain"/>
    <property type="match status" value="1"/>
</dbReference>
<dbReference type="PANTHER" id="PTHR24320">
    <property type="entry name" value="RETINOL DEHYDROGENASE"/>
    <property type="match status" value="1"/>
</dbReference>
<dbReference type="AlphaFoldDB" id="A0A160TTB9"/>
<name>A0A160TTB9_9ZZZZ</name>
<proteinExistence type="inferred from homology"/>
<gene>
    <name evidence="3" type="ORF">MGWOODY_XGa2002</name>
</gene>
<comment type="similarity">
    <text evidence="1">Belongs to the short-chain dehydrogenases/reductases (SDR) family.</text>
</comment>
<evidence type="ECO:0000256" key="1">
    <source>
        <dbReference type="ARBA" id="ARBA00006484"/>
    </source>
</evidence>
<dbReference type="PANTHER" id="PTHR24320:SF227">
    <property type="entry name" value="RETINOL DEHYDROGENASE 11"/>
    <property type="match status" value="1"/>
</dbReference>
<sequence>MSLFPLNQGAGPSGFGYRSTAEAVTHGLDLSGKTYLVTGCSTGLGRETLRVLTLRGACVIALARTLENARKVCAQVAGDTVPLACELSDPGSINRAIDEVRSGDHRLDGIIANAGIMALPKLQQKFDLELQFLTNHVGHFILVTGLIDQLTDHGRVVMLSSVAHKRTYHDGIQFNNLSGERIYVPWHAYGQSKLCNLLFARHLSTRLPGSRQTANAVHPGVIATRLTRHMNPLLRVSARVVSPLCLKNVAQGAATQCYVATHPAVAGMTGRYFADSNEAIPSRFGQDDALASVLWARTEDIVSYLD</sequence>
<organism evidence="3">
    <name type="scientific">hydrothermal vent metagenome</name>
    <dbReference type="NCBI Taxonomy" id="652676"/>
    <lineage>
        <taxon>unclassified sequences</taxon>
        <taxon>metagenomes</taxon>
        <taxon>ecological metagenomes</taxon>
    </lineage>
</organism>
<dbReference type="SUPFAM" id="SSF51735">
    <property type="entry name" value="NAD(P)-binding Rossmann-fold domains"/>
    <property type="match status" value="1"/>
</dbReference>
<accession>A0A160TTB9</accession>
<dbReference type="InterPro" id="IPR002347">
    <property type="entry name" value="SDR_fam"/>
</dbReference>
<protein>
    <submittedName>
        <fullName evidence="3">Short-chain dehydrogenase/reductase SDR</fullName>
    </submittedName>
</protein>
<keyword evidence="2" id="KW-0560">Oxidoreductase</keyword>
<dbReference type="EMBL" id="CZRL01000091">
    <property type="protein sequence ID" value="CUS52842.1"/>
    <property type="molecule type" value="Genomic_DNA"/>
</dbReference>
<dbReference type="InterPro" id="IPR036291">
    <property type="entry name" value="NAD(P)-bd_dom_sf"/>
</dbReference>
<evidence type="ECO:0000256" key="2">
    <source>
        <dbReference type="ARBA" id="ARBA00023002"/>
    </source>
</evidence>
<dbReference type="GO" id="GO:0016491">
    <property type="term" value="F:oxidoreductase activity"/>
    <property type="evidence" value="ECO:0007669"/>
    <property type="project" value="UniProtKB-KW"/>
</dbReference>